<accession>M4RN78</accession>
<feature type="transmembrane region" description="Helical" evidence="1">
    <location>
        <begin position="12"/>
        <end position="35"/>
    </location>
</feature>
<gene>
    <name evidence="2" type="ORF">C427_2887</name>
</gene>
<organism evidence="2 3">
    <name type="scientific">Paraglaciecola psychrophila 170</name>
    <dbReference type="NCBI Taxonomy" id="1129794"/>
    <lineage>
        <taxon>Bacteria</taxon>
        <taxon>Pseudomonadati</taxon>
        <taxon>Pseudomonadota</taxon>
        <taxon>Gammaproteobacteria</taxon>
        <taxon>Alteromonadales</taxon>
        <taxon>Alteromonadaceae</taxon>
        <taxon>Paraglaciecola</taxon>
    </lineage>
</organism>
<evidence type="ECO:0000313" key="3">
    <source>
        <dbReference type="Proteomes" id="UP000011864"/>
    </source>
</evidence>
<dbReference type="HOGENOM" id="CLU_2024490_0_0_6"/>
<dbReference type="EMBL" id="CP003837">
    <property type="protein sequence ID" value="AGH44996.1"/>
    <property type="molecule type" value="Genomic_DNA"/>
</dbReference>
<keyword evidence="1" id="KW-1133">Transmembrane helix</keyword>
<evidence type="ECO:0000256" key="1">
    <source>
        <dbReference type="SAM" id="Phobius"/>
    </source>
</evidence>
<keyword evidence="1" id="KW-0472">Membrane</keyword>
<dbReference type="AlphaFoldDB" id="M4RN78"/>
<proteinExistence type="predicted"/>
<feature type="transmembrane region" description="Helical" evidence="1">
    <location>
        <begin position="85"/>
        <end position="103"/>
    </location>
</feature>
<sequence length="122" mass="14290">MFTAVVYLLRPFIIFSVLLIVTLFVSRVGLSLWQVDRFNDIQSVITLLLNGLRIDLSWLGYLLLLPSMLHPWLMLTRYRDVWLKILKFIFLCVFIVVVFFELATPHLSTNTVFARIDCLLNI</sequence>
<dbReference type="Proteomes" id="UP000011864">
    <property type="component" value="Chromosome"/>
</dbReference>
<dbReference type="STRING" id="1129794.C427_2887"/>
<dbReference type="KEGG" id="gps:C427_2887"/>
<name>M4RN78_9ALTE</name>
<protein>
    <submittedName>
        <fullName evidence="2">Sulfatase</fullName>
    </submittedName>
</protein>
<dbReference type="eggNOG" id="COG1368">
    <property type="taxonomic scope" value="Bacteria"/>
</dbReference>
<evidence type="ECO:0000313" key="2">
    <source>
        <dbReference type="EMBL" id="AGH44996.1"/>
    </source>
</evidence>
<keyword evidence="1" id="KW-0812">Transmembrane</keyword>
<reference evidence="2 3" key="1">
    <citation type="journal article" date="2013" name="Genome Announc.">
        <title>Complete Genome Sequence of Glaciecola psychrophila Strain 170T.</title>
        <authorList>
            <person name="Yin J."/>
            <person name="Chen J."/>
            <person name="Liu G."/>
            <person name="Yu Y."/>
            <person name="Song L."/>
            <person name="Wang X."/>
            <person name="Qu X."/>
        </authorList>
    </citation>
    <scope>NUCLEOTIDE SEQUENCE [LARGE SCALE GENOMIC DNA]</scope>
    <source>
        <strain evidence="2 3">170</strain>
    </source>
</reference>
<dbReference type="PATRIC" id="fig|1129794.4.peg.2872"/>
<keyword evidence="3" id="KW-1185">Reference proteome</keyword>